<dbReference type="OrthoDB" id="2126698at2759"/>
<feature type="transmembrane region" description="Helical" evidence="7">
    <location>
        <begin position="353"/>
        <end position="372"/>
    </location>
</feature>
<dbReference type="InterPro" id="IPR045069">
    <property type="entry name" value="MATE_euk"/>
</dbReference>
<dbReference type="GO" id="GO:1990961">
    <property type="term" value="P:xenobiotic detoxification by transmembrane export across the plasma membrane"/>
    <property type="evidence" value="ECO:0007669"/>
    <property type="project" value="InterPro"/>
</dbReference>
<feature type="transmembrane region" description="Helical" evidence="7">
    <location>
        <begin position="136"/>
        <end position="157"/>
    </location>
</feature>
<feature type="transmembrane region" description="Helical" evidence="7">
    <location>
        <begin position="429"/>
        <end position="450"/>
    </location>
</feature>
<accession>A0A9P8T5F4</accession>
<evidence type="ECO:0000313" key="8">
    <source>
        <dbReference type="EMBL" id="KAH3666736.1"/>
    </source>
</evidence>
<evidence type="ECO:0000256" key="2">
    <source>
        <dbReference type="ARBA" id="ARBA00010199"/>
    </source>
</evidence>
<comment type="caution">
    <text evidence="8">The sequence shown here is derived from an EMBL/GenBank/DDBJ whole genome shotgun (WGS) entry which is preliminary data.</text>
</comment>
<comment type="subcellular location">
    <subcellularLocation>
        <location evidence="1">Membrane</location>
        <topology evidence="1">Multi-pass membrane protein</topology>
    </subcellularLocation>
</comment>
<evidence type="ECO:0000313" key="9">
    <source>
        <dbReference type="Proteomes" id="UP000769157"/>
    </source>
</evidence>
<feature type="transmembrane region" description="Helical" evidence="7">
    <location>
        <begin position="276"/>
        <end position="296"/>
    </location>
</feature>
<feature type="transmembrane region" description="Helical" evidence="7">
    <location>
        <begin position="316"/>
        <end position="341"/>
    </location>
</feature>
<feature type="transmembrane region" description="Helical" evidence="7">
    <location>
        <begin position="205"/>
        <end position="227"/>
    </location>
</feature>
<evidence type="ECO:0000256" key="4">
    <source>
        <dbReference type="ARBA" id="ARBA00022989"/>
    </source>
</evidence>
<reference evidence="8" key="2">
    <citation type="submission" date="2021-01" db="EMBL/GenBank/DDBJ databases">
        <authorList>
            <person name="Schikora-Tamarit M.A."/>
        </authorList>
    </citation>
    <scope>NUCLEOTIDE SEQUENCE</scope>
    <source>
        <strain evidence="8">CBS6075</strain>
    </source>
</reference>
<keyword evidence="3 7" id="KW-0812">Transmembrane</keyword>
<dbReference type="NCBIfam" id="TIGR00797">
    <property type="entry name" value="matE"/>
    <property type="match status" value="1"/>
</dbReference>
<dbReference type="GO" id="GO:0042910">
    <property type="term" value="F:xenobiotic transmembrane transporter activity"/>
    <property type="evidence" value="ECO:0007669"/>
    <property type="project" value="InterPro"/>
</dbReference>
<dbReference type="CDD" id="cd13132">
    <property type="entry name" value="MATE_eukaryotic"/>
    <property type="match status" value="1"/>
</dbReference>
<feature type="region of interest" description="Disordered" evidence="6">
    <location>
        <begin position="1"/>
        <end position="22"/>
    </location>
</feature>
<feature type="transmembrane region" description="Helical" evidence="7">
    <location>
        <begin position="456"/>
        <end position="477"/>
    </location>
</feature>
<dbReference type="GO" id="GO:0016020">
    <property type="term" value="C:membrane"/>
    <property type="evidence" value="ECO:0007669"/>
    <property type="project" value="UniProtKB-SubCell"/>
</dbReference>
<gene>
    <name evidence="8" type="ORF">OGAPHI_003185</name>
</gene>
<dbReference type="GO" id="GO:0015297">
    <property type="term" value="F:antiporter activity"/>
    <property type="evidence" value="ECO:0007669"/>
    <property type="project" value="InterPro"/>
</dbReference>
<dbReference type="AlphaFoldDB" id="A0A9P8T5F4"/>
<dbReference type="Pfam" id="PF01554">
    <property type="entry name" value="MatE"/>
    <property type="match status" value="2"/>
</dbReference>
<keyword evidence="4 7" id="KW-1133">Transmembrane helix</keyword>
<dbReference type="RefSeq" id="XP_046061692.1">
    <property type="nucleotide sequence ID" value="XM_046204136.1"/>
</dbReference>
<dbReference type="GeneID" id="70235152"/>
<evidence type="ECO:0000256" key="1">
    <source>
        <dbReference type="ARBA" id="ARBA00004141"/>
    </source>
</evidence>
<comment type="similarity">
    <text evidence="2">Belongs to the multi antimicrobial extrusion (MATE) (TC 2.A.66.1) family.</text>
</comment>
<feature type="transmembrane region" description="Helical" evidence="7">
    <location>
        <begin position="397"/>
        <end position="417"/>
    </location>
</feature>
<evidence type="ECO:0000256" key="6">
    <source>
        <dbReference type="SAM" id="MobiDB-lite"/>
    </source>
</evidence>
<organism evidence="8 9">
    <name type="scientific">Ogataea philodendri</name>
    <dbReference type="NCBI Taxonomy" id="1378263"/>
    <lineage>
        <taxon>Eukaryota</taxon>
        <taxon>Fungi</taxon>
        <taxon>Dikarya</taxon>
        <taxon>Ascomycota</taxon>
        <taxon>Saccharomycotina</taxon>
        <taxon>Pichiomycetes</taxon>
        <taxon>Pichiales</taxon>
        <taxon>Pichiaceae</taxon>
        <taxon>Ogataea</taxon>
    </lineage>
</organism>
<reference evidence="8" key="1">
    <citation type="journal article" date="2021" name="Open Biol.">
        <title>Shared evolutionary footprints suggest mitochondrial oxidative damage underlies multiple complex I losses in fungi.</title>
        <authorList>
            <person name="Schikora-Tamarit M.A."/>
            <person name="Marcet-Houben M."/>
            <person name="Nosek J."/>
            <person name="Gabaldon T."/>
        </authorList>
    </citation>
    <scope>NUCLEOTIDE SEQUENCE</scope>
    <source>
        <strain evidence="8">CBS6075</strain>
    </source>
</reference>
<dbReference type="Proteomes" id="UP000769157">
    <property type="component" value="Unassembled WGS sequence"/>
</dbReference>
<name>A0A9P8T5F4_9ASCO</name>
<dbReference type="InterPro" id="IPR002528">
    <property type="entry name" value="MATE_fam"/>
</dbReference>
<keyword evidence="5 7" id="KW-0472">Membrane</keyword>
<evidence type="ECO:0000256" key="7">
    <source>
        <dbReference type="SAM" id="Phobius"/>
    </source>
</evidence>
<proteinExistence type="inferred from homology"/>
<feature type="transmembrane region" description="Helical" evidence="7">
    <location>
        <begin position="91"/>
        <end position="110"/>
    </location>
</feature>
<feature type="transmembrane region" description="Helical" evidence="7">
    <location>
        <begin position="233"/>
        <end position="255"/>
    </location>
</feature>
<dbReference type="PANTHER" id="PTHR11206">
    <property type="entry name" value="MULTIDRUG RESISTANCE PROTEIN"/>
    <property type="match status" value="1"/>
</dbReference>
<evidence type="ECO:0000256" key="3">
    <source>
        <dbReference type="ARBA" id="ARBA00022692"/>
    </source>
</evidence>
<feature type="transmembrane region" description="Helical" evidence="7">
    <location>
        <begin position="55"/>
        <end position="79"/>
    </location>
</feature>
<dbReference type="EMBL" id="JAEUBE010000199">
    <property type="protein sequence ID" value="KAH3666736.1"/>
    <property type="molecule type" value="Genomic_DNA"/>
</dbReference>
<evidence type="ECO:0000256" key="5">
    <source>
        <dbReference type="ARBA" id="ARBA00023136"/>
    </source>
</evidence>
<protein>
    <submittedName>
        <fullName evidence="8">Uncharacterized protein</fullName>
    </submittedName>
</protein>
<keyword evidence="9" id="KW-1185">Reference proteome</keyword>
<sequence>MDKTDEWTVSSETPFLDRRGDSEGPCQMDQFEIESGQDPGEIVISPLTTSYKEEILYVLKSSMPVLLTFILQFCLQSLIPMYYAGVQGKDVFAACSLSIALFYISGPVIVNGFSTALDTLCATAYGAGSYSKVGVYYQRCTTILLFMFVPISLFWLFPGPFVNSVSEDPQIVEMCSSFLSQMVMVAPPLVIFECTKRYLQAQAKFIVATTVMALALPLSVILCHFFTEKYGYLGPAYSLISTYWIIALFIVFYLYRFDDHQCWNYHITAKVIFQGWGQFAALGFPGIMMVFAESFAHRIITFLSAKFGTVELASQTIVTTVSAFSWQIPFAMGICSSVRLAYYIGARSENYKIVLKVAFGTSCIISVLNSLFTVCSRNWLPLIFTRDQELIDYSSKLFLIVSFNQIGDAINAIFSALLRGQGKQRAGSLMNFIAYYVVAVPLEVLLGFYFNLGVTGLWIGMLIGVFVLSSMEVYLVASTDWHDVMVRSSAFI</sequence>